<dbReference type="GO" id="GO:0008270">
    <property type="term" value="F:zinc ion binding"/>
    <property type="evidence" value="ECO:0007669"/>
    <property type="project" value="UniProtKB-KW"/>
</dbReference>
<protein>
    <recommendedName>
        <fullName evidence="9">RING-type domain-containing protein</fullName>
    </recommendedName>
</protein>
<dbReference type="PROSITE" id="PS50089">
    <property type="entry name" value="ZF_RING_2"/>
    <property type="match status" value="1"/>
</dbReference>
<dbReference type="Proteomes" id="UP000245119">
    <property type="component" value="Linkage Group LG2"/>
</dbReference>
<dbReference type="GO" id="GO:0008630">
    <property type="term" value="P:intrinsic apoptotic signaling pathway in response to DNA damage"/>
    <property type="evidence" value="ECO:0007669"/>
    <property type="project" value="TreeGrafter"/>
</dbReference>
<dbReference type="GO" id="GO:0044790">
    <property type="term" value="P:suppression of viral release by host"/>
    <property type="evidence" value="ECO:0007669"/>
    <property type="project" value="TreeGrafter"/>
</dbReference>
<dbReference type="Pfam" id="PF13445">
    <property type="entry name" value="zf-RING_UBOX"/>
    <property type="match status" value="1"/>
</dbReference>
<dbReference type="SUPFAM" id="SSF57845">
    <property type="entry name" value="B-box zinc-binding domain"/>
    <property type="match status" value="1"/>
</dbReference>
<evidence type="ECO:0008006" key="9">
    <source>
        <dbReference type="Google" id="ProtNLM"/>
    </source>
</evidence>
<dbReference type="Gene3D" id="3.30.40.10">
    <property type="entry name" value="Zinc/RING finger domain, C3HC4 (zinc finger)"/>
    <property type="match status" value="1"/>
</dbReference>
<keyword evidence="1" id="KW-0479">Metal-binding</keyword>
<dbReference type="EMBL" id="PZQS01000002">
    <property type="protein sequence ID" value="PVD36470.1"/>
    <property type="molecule type" value="Genomic_DNA"/>
</dbReference>
<dbReference type="InterPro" id="IPR000315">
    <property type="entry name" value="Znf_B-box"/>
</dbReference>
<accession>A0A2T7PSV2</accession>
<evidence type="ECO:0000256" key="1">
    <source>
        <dbReference type="ARBA" id="ARBA00022723"/>
    </source>
</evidence>
<dbReference type="PROSITE" id="PS00518">
    <property type="entry name" value="ZF_RING_1"/>
    <property type="match status" value="1"/>
</dbReference>
<evidence type="ECO:0000259" key="6">
    <source>
        <dbReference type="PROSITE" id="PS50119"/>
    </source>
</evidence>
<gene>
    <name evidence="7" type="ORF">C0Q70_03454</name>
</gene>
<dbReference type="OrthoDB" id="111250at2759"/>
<evidence type="ECO:0000259" key="5">
    <source>
        <dbReference type="PROSITE" id="PS50089"/>
    </source>
</evidence>
<evidence type="ECO:0000256" key="2">
    <source>
        <dbReference type="ARBA" id="ARBA00022771"/>
    </source>
</evidence>
<dbReference type="SUPFAM" id="SSF57850">
    <property type="entry name" value="RING/U-box"/>
    <property type="match status" value="1"/>
</dbReference>
<dbReference type="SMART" id="SM00184">
    <property type="entry name" value="RING"/>
    <property type="match status" value="1"/>
</dbReference>
<evidence type="ECO:0000313" key="8">
    <source>
        <dbReference type="Proteomes" id="UP000245119"/>
    </source>
</evidence>
<evidence type="ECO:0000256" key="3">
    <source>
        <dbReference type="ARBA" id="ARBA00022833"/>
    </source>
</evidence>
<sequence>MEASSSAAEKHNIYCTVCTEVFRSPRFLPCHHSFCLSCLEKLANKHGNVITCPNCRKPANLPPGGVKNLQRNFYLSEEELEFARSAGSDAMCPVHPELGVTLHCSQCDLNLCSMCKTAYHEGHVVEELSQLATRSKEAIGRELRRLEDYIRSLTEKTQMFQGNEKRARQARAKVHEQVRIYPNILLNSNF</sequence>
<dbReference type="InterPro" id="IPR047153">
    <property type="entry name" value="TRIM45/56/19-like"/>
</dbReference>
<keyword evidence="8" id="KW-1185">Reference proteome</keyword>
<dbReference type="InterPro" id="IPR013083">
    <property type="entry name" value="Znf_RING/FYVE/PHD"/>
</dbReference>
<feature type="domain" description="B box-type" evidence="6">
    <location>
        <begin position="87"/>
        <end position="128"/>
    </location>
</feature>
<dbReference type="GO" id="GO:0045087">
    <property type="term" value="P:innate immune response"/>
    <property type="evidence" value="ECO:0007669"/>
    <property type="project" value="TreeGrafter"/>
</dbReference>
<dbReference type="AlphaFoldDB" id="A0A2T7PSV2"/>
<organism evidence="7 8">
    <name type="scientific">Pomacea canaliculata</name>
    <name type="common">Golden apple snail</name>
    <dbReference type="NCBI Taxonomy" id="400727"/>
    <lineage>
        <taxon>Eukaryota</taxon>
        <taxon>Metazoa</taxon>
        <taxon>Spiralia</taxon>
        <taxon>Lophotrochozoa</taxon>
        <taxon>Mollusca</taxon>
        <taxon>Gastropoda</taxon>
        <taxon>Caenogastropoda</taxon>
        <taxon>Architaenioglossa</taxon>
        <taxon>Ampullarioidea</taxon>
        <taxon>Ampullariidae</taxon>
        <taxon>Pomacea</taxon>
    </lineage>
</organism>
<keyword evidence="3" id="KW-0862">Zinc</keyword>
<dbReference type="PANTHER" id="PTHR25462:SF302">
    <property type="entry name" value="PROTEIN PML"/>
    <property type="match status" value="1"/>
</dbReference>
<dbReference type="GO" id="GO:0005654">
    <property type="term" value="C:nucleoplasm"/>
    <property type="evidence" value="ECO:0007669"/>
    <property type="project" value="TreeGrafter"/>
</dbReference>
<proteinExistence type="predicted"/>
<feature type="domain" description="RING-type" evidence="5">
    <location>
        <begin position="15"/>
        <end position="56"/>
    </location>
</feature>
<dbReference type="InterPro" id="IPR001841">
    <property type="entry name" value="Znf_RING"/>
</dbReference>
<comment type="caution">
    <text evidence="7">The sequence shown here is derived from an EMBL/GenBank/DDBJ whole genome shotgun (WGS) entry which is preliminary data.</text>
</comment>
<dbReference type="InterPro" id="IPR027370">
    <property type="entry name" value="Znf-RING_euk"/>
</dbReference>
<dbReference type="Gene3D" id="3.30.160.60">
    <property type="entry name" value="Classic Zinc Finger"/>
    <property type="match status" value="1"/>
</dbReference>
<evidence type="ECO:0000313" key="7">
    <source>
        <dbReference type="EMBL" id="PVD36470.1"/>
    </source>
</evidence>
<dbReference type="InterPro" id="IPR017907">
    <property type="entry name" value="Znf_RING_CS"/>
</dbReference>
<dbReference type="Pfam" id="PF00643">
    <property type="entry name" value="zf-B_box"/>
    <property type="match status" value="1"/>
</dbReference>
<name>A0A2T7PSV2_POMCA</name>
<keyword evidence="2 4" id="KW-0863">Zinc-finger</keyword>
<dbReference type="PROSITE" id="PS50119">
    <property type="entry name" value="ZF_BBOX"/>
    <property type="match status" value="1"/>
</dbReference>
<dbReference type="PANTHER" id="PTHR25462">
    <property type="entry name" value="BONUS, ISOFORM C-RELATED"/>
    <property type="match status" value="1"/>
</dbReference>
<evidence type="ECO:0000256" key="4">
    <source>
        <dbReference type="PROSITE-ProRule" id="PRU00024"/>
    </source>
</evidence>
<reference evidence="7 8" key="1">
    <citation type="submission" date="2018-04" db="EMBL/GenBank/DDBJ databases">
        <title>The genome of golden apple snail Pomacea canaliculata provides insight into stress tolerance and invasive adaptation.</title>
        <authorList>
            <person name="Liu C."/>
            <person name="Liu B."/>
            <person name="Ren Y."/>
            <person name="Zhang Y."/>
            <person name="Wang H."/>
            <person name="Li S."/>
            <person name="Jiang F."/>
            <person name="Yin L."/>
            <person name="Zhang G."/>
            <person name="Qian W."/>
            <person name="Fan W."/>
        </authorList>
    </citation>
    <scope>NUCLEOTIDE SEQUENCE [LARGE SCALE GENOMIC DNA]</scope>
    <source>
        <strain evidence="7">SZHN2017</strain>
        <tissue evidence="7">Muscle</tissue>
    </source>
</reference>